<evidence type="ECO:0000313" key="2">
    <source>
        <dbReference type="Proteomes" id="UP000287651"/>
    </source>
</evidence>
<organism evidence="1 2">
    <name type="scientific">Ensete ventricosum</name>
    <name type="common">Abyssinian banana</name>
    <name type="synonym">Musa ensete</name>
    <dbReference type="NCBI Taxonomy" id="4639"/>
    <lineage>
        <taxon>Eukaryota</taxon>
        <taxon>Viridiplantae</taxon>
        <taxon>Streptophyta</taxon>
        <taxon>Embryophyta</taxon>
        <taxon>Tracheophyta</taxon>
        <taxon>Spermatophyta</taxon>
        <taxon>Magnoliopsida</taxon>
        <taxon>Liliopsida</taxon>
        <taxon>Zingiberales</taxon>
        <taxon>Musaceae</taxon>
        <taxon>Ensete</taxon>
    </lineage>
</organism>
<sequence>MTRNTLSIRNNAAIRVWWNPRFSITRVRHRSGPHEVRAVGARPMSEARDPQLVTSGWGLLWDVKRPYGKCFAHRFASPMRGPA</sequence>
<protein>
    <submittedName>
        <fullName evidence="1">Uncharacterized protein</fullName>
    </submittedName>
</protein>
<reference evidence="1 2" key="1">
    <citation type="journal article" date="2014" name="Agronomy (Basel)">
        <title>A Draft Genome Sequence for Ensete ventricosum, the Drought-Tolerant Tree Against Hunger.</title>
        <authorList>
            <person name="Harrison J."/>
            <person name="Moore K.A."/>
            <person name="Paszkiewicz K."/>
            <person name="Jones T."/>
            <person name="Grant M."/>
            <person name="Ambacheew D."/>
            <person name="Muzemil S."/>
            <person name="Studholme D.J."/>
        </authorList>
    </citation>
    <scope>NUCLEOTIDE SEQUENCE [LARGE SCALE GENOMIC DNA]</scope>
</reference>
<comment type="caution">
    <text evidence="1">The sequence shown here is derived from an EMBL/GenBank/DDBJ whole genome shotgun (WGS) entry which is preliminary data.</text>
</comment>
<evidence type="ECO:0000313" key="1">
    <source>
        <dbReference type="EMBL" id="RRT74845.1"/>
    </source>
</evidence>
<accession>A0A427AF10</accession>
<proteinExistence type="predicted"/>
<dbReference type="AlphaFoldDB" id="A0A427AF10"/>
<dbReference type="Proteomes" id="UP000287651">
    <property type="component" value="Unassembled WGS sequence"/>
</dbReference>
<name>A0A427AF10_ENSVE</name>
<dbReference type="EMBL" id="AMZH03002653">
    <property type="protein sequence ID" value="RRT74845.1"/>
    <property type="molecule type" value="Genomic_DNA"/>
</dbReference>
<gene>
    <name evidence="1" type="ORF">B296_00002978</name>
</gene>